<name>A0A0F8ZN21_9ZZZZ</name>
<gene>
    <name evidence="1" type="ORF">LCGC14_2950310</name>
</gene>
<comment type="caution">
    <text evidence="1">The sequence shown here is derived from an EMBL/GenBank/DDBJ whole genome shotgun (WGS) entry which is preliminary data.</text>
</comment>
<dbReference type="AlphaFoldDB" id="A0A0F8ZN21"/>
<sequence>MEEVERYYGAYPEGGYVKGMVFSYIRKQPEATLEALLTCLFKNFSSQYGKVPDIAAIEKIREDNKETLDYLEGNYTDHNGKVFWNGVRIGHFDSNRFIPFLGDLTTKQIEYYAKNHISLAYPAAFGKWRAGEAKEIMEYQKAP</sequence>
<reference evidence="1" key="1">
    <citation type="journal article" date="2015" name="Nature">
        <title>Complex archaea that bridge the gap between prokaryotes and eukaryotes.</title>
        <authorList>
            <person name="Spang A."/>
            <person name="Saw J.H."/>
            <person name="Jorgensen S.L."/>
            <person name="Zaremba-Niedzwiedzka K."/>
            <person name="Martijn J."/>
            <person name="Lind A.E."/>
            <person name="van Eijk R."/>
            <person name="Schleper C."/>
            <person name="Guy L."/>
            <person name="Ettema T.J."/>
        </authorList>
    </citation>
    <scope>NUCLEOTIDE SEQUENCE</scope>
</reference>
<accession>A0A0F8ZN21</accession>
<protein>
    <submittedName>
        <fullName evidence="1">Uncharacterized protein</fullName>
    </submittedName>
</protein>
<proteinExistence type="predicted"/>
<organism evidence="1">
    <name type="scientific">marine sediment metagenome</name>
    <dbReference type="NCBI Taxonomy" id="412755"/>
    <lineage>
        <taxon>unclassified sequences</taxon>
        <taxon>metagenomes</taxon>
        <taxon>ecological metagenomes</taxon>
    </lineage>
</organism>
<dbReference type="EMBL" id="LAZR01059426">
    <property type="protein sequence ID" value="KKK67814.1"/>
    <property type="molecule type" value="Genomic_DNA"/>
</dbReference>
<evidence type="ECO:0000313" key="1">
    <source>
        <dbReference type="EMBL" id="KKK67814.1"/>
    </source>
</evidence>